<keyword evidence="2" id="KW-1185">Reference proteome</keyword>
<gene>
    <name evidence="1" type="ORF">GCM10023149_35870</name>
</gene>
<proteinExistence type="predicted"/>
<dbReference type="Proteomes" id="UP001500582">
    <property type="component" value="Unassembled WGS sequence"/>
</dbReference>
<dbReference type="EMBL" id="BAABFT010000010">
    <property type="protein sequence ID" value="GAA4330581.1"/>
    <property type="molecule type" value="Genomic_DNA"/>
</dbReference>
<name>A0ABP8GVU4_9SPHI</name>
<comment type="caution">
    <text evidence="1">The sequence shown here is derived from an EMBL/GenBank/DDBJ whole genome shotgun (WGS) entry which is preliminary data.</text>
</comment>
<reference evidence="2" key="1">
    <citation type="journal article" date="2019" name="Int. J. Syst. Evol. Microbiol.">
        <title>The Global Catalogue of Microorganisms (GCM) 10K type strain sequencing project: providing services to taxonomists for standard genome sequencing and annotation.</title>
        <authorList>
            <consortium name="The Broad Institute Genomics Platform"/>
            <consortium name="The Broad Institute Genome Sequencing Center for Infectious Disease"/>
            <person name="Wu L."/>
            <person name="Ma J."/>
        </authorList>
    </citation>
    <scope>NUCLEOTIDE SEQUENCE [LARGE SCALE GENOMIC DNA]</scope>
    <source>
        <strain evidence="2">JCM 17705</strain>
    </source>
</reference>
<protein>
    <submittedName>
        <fullName evidence="1">Uncharacterized protein</fullName>
    </submittedName>
</protein>
<organism evidence="1 2">
    <name type="scientific">Mucilaginibacter gynuensis</name>
    <dbReference type="NCBI Taxonomy" id="1302236"/>
    <lineage>
        <taxon>Bacteria</taxon>
        <taxon>Pseudomonadati</taxon>
        <taxon>Bacteroidota</taxon>
        <taxon>Sphingobacteriia</taxon>
        <taxon>Sphingobacteriales</taxon>
        <taxon>Sphingobacteriaceae</taxon>
        <taxon>Mucilaginibacter</taxon>
    </lineage>
</organism>
<accession>A0ABP8GVU4</accession>
<sequence length="74" mass="8157">MTGIVHIVFNFSAHSLVIYRLSNSGDYQSGTPRYLHGLPVLINSIKMIANITGTKQNITNSIVIKSTLQNGRLK</sequence>
<evidence type="ECO:0000313" key="2">
    <source>
        <dbReference type="Proteomes" id="UP001500582"/>
    </source>
</evidence>
<evidence type="ECO:0000313" key="1">
    <source>
        <dbReference type="EMBL" id="GAA4330581.1"/>
    </source>
</evidence>